<evidence type="ECO:0000313" key="2">
    <source>
        <dbReference type="Proteomes" id="UP001396334"/>
    </source>
</evidence>
<dbReference type="Proteomes" id="UP001396334">
    <property type="component" value="Unassembled WGS sequence"/>
</dbReference>
<organism evidence="1 2">
    <name type="scientific">Hibiscus sabdariffa</name>
    <name type="common">roselle</name>
    <dbReference type="NCBI Taxonomy" id="183260"/>
    <lineage>
        <taxon>Eukaryota</taxon>
        <taxon>Viridiplantae</taxon>
        <taxon>Streptophyta</taxon>
        <taxon>Embryophyta</taxon>
        <taxon>Tracheophyta</taxon>
        <taxon>Spermatophyta</taxon>
        <taxon>Magnoliopsida</taxon>
        <taxon>eudicotyledons</taxon>
        <taxon>Gunneridae</taxon>
        <taxon>Pentapetalae</taxon>
        <taxon>rosids</taxon>
        <taxon>malvids</taxon>
        <taxon>Malvales</taxon>
        <taxon>Malvaceae</taxon>
        <taxon>Malvoideae</taxon>
        <taxon>Hibiscus</taxon>
    </lineage>
</organism>
<keyword evidence="2" id="KW-1185">Reference proteome</keyword>
<protein>
    <submittedName>
        <fullName evidence="1">Uncharacterized protein</fullName>
    </submittedName>
</protein>
<proteinExistence type="predicted"/>
<comment type="caution">
    <text evidence="1">The sequence shown here is derived from an EMBL/GenBank/DDBJ whole genome shotgun (WGS) entry which is preliminary data.</text>
</comment>
<gene>
    <name evidence="1" type="ORF">V6N11_003672</name>
</gene>
<sequence>MIIWCAPPPPPLYVSLPPSFPFLRVPPRTPTRSLASTPLPCCSLNFHCILVLNFDTSFYVQYFSPWPLHSAIKCYIKKACSRSPLIICRSCTE</sequence>
<accession>A0ABR2SEV2</accession>
<reference evidence="1 2" key="1">
    <citation type="journal article" date="2024" name="G3 (Bethesda)">
        <title>Genome assembly of Hibiscus sabdariffa L. provides insights into metabolisms of medicinal natural products.</title>
        <authorList>
            <person name="Kim T."/>
        </authorList>
    </citation>
    <scope>NUCLEOTIDE SEQUENCE [LARGE SCALE GENOMIC DNA]</scope>
    <source>
        <strain evidence="1">TK-2024</strain>
        <tissue evidence="1">Old leaves</tissue>
    </source>
</reference>
<dbReference type="EMBL" id="JBBPBN010000015">
    <property type="protein sequence ID" value="KAK9023452.1"/>
    <property type="molecule type" value="Genomic_DNA"/>
</dbReference>
<name>A0ABR2SEV2_9ROSI</name>
<evidence type="ECO:0000313" key="1">
    <source>
        <dbReference type="EMBL" id="KAK9023452.1"/>
    </source>
</evidence>